<keyword evidence="3" id="KW-0560">Oxidoreductase</keyword>
<comment type="caution">
    <text evidence="9">The sequence shown here is derived from an EMBL/GenBank/DDBJ whole genome shotgun (WGS) entry which is preliminary data.</text>
</comment>
<dbReference type="PROSITE" id="PS00671">
    <property type="entry name" value="D_2_HYDROXYACID_DH_3"/>
    <property type="match status" value="1"/>
</dbReference>
<feature type="domain" description="D-isomer specific 2-hydroxyacid dehydrogenase catalytic" evidence="7">
    <location>
        <begin position="172"/>
        <end position="487"/>
    </location>
</feature>
<dbReference type="Gene3D" id="3.30.70.260">
    <property type="match status" value="1"/>
</dbReference>
<feature type="region of interest" description="Disordered" evidence="6">
    <location>
        <begin position="118"/>
        <end position="155"/>
    </location>
</feature>
<dbReference type="AlphaFoldDB" id="A0A068RXP4"/>
<comment type="similarity">
    <text evidence="1">Belongs to the D-isomer specific 2-hydroxyacid dehydrogenase family.</text>
</comment>
<keyword evidence="2" id="KW-0028">Amino-acid biosynthesis</keyword>
<accession>A0A068RXP4</accession>
<dbReference type="PANTHER" id="PTHR42789">
    <property type="entry name" value="D-ISOMER SPECIFIC 2-HYDROXYACID DEHYDROGENASE FAMILY PROTEIN (AFU_ORTHOLOGUE AFUA_6G10090)"/>
    <property type="match status" value="1"/>
</dbReference>
<evidence type="ECO:0000256" key="3">
    <source>
        <dbReference type="ARBA" id="ARBA00023002"/>
    </source>
</evidence>
<evidence type="ECO:0000256" key="1">
    <source>
        <dbReference type="ARBA" id="ARBA00005854"/>
    </source>
</evidence>
<dbReference type="CDD" id="cd12176">
    <property type="entry name" value="PGDH_3"/>
    <property type="match status" value="1"/>
</dbReference>
<evidence type="ECO:0000256" key="4">
    <source>
        <dbReference type="ARBA" id="ARBA00023027"/>
    </source>
</evidence>
<protein>
    <submittedName>
        <fullName evidence="9">3-phosphoglycerate dehydrogenase</fullName>
    </submittedName>
</protein>
<evidence type="ECO:0000259" key="7">
    <source>
        <dbReference type="Pfam" id="PF00389"/>
    </source>
</evidence>
<dbReference type="GO" id="GO:0047545">
    <property type="term" value="F:(S)-2-hydroxyglutarate dehydrogenase activity"/>
    <property type="evidence" value="ECO:0007669"/>
    <property type="project" value="UniProtKB-ARBA"/>
</dbReference>
<dbReference type="InterPro" id="IPR029752">
    <property type="entry name" value="D-isomer_DH_CS1"/>
</dbReference>
<dbReference type="STRING" id="1263082.A0A068RXP4"/>
<sequence>MHVILDTSRAGGAVISSCAEYRIQQQQQQLVDDWRCYHTRKQQLNNQDMMGIIDEMGIRYHLELKAHLVVRTEEASGDHRALIPGEIYAVMCLACNQQLPQLRGLICIQGSLLGERRRPSTTSTSIQDNNNNIPTQSDLSPIPSRRRGSSSLSSAAPKAKVLRPFNTSEIKVLLLENISHVATQAFEEAGYQVETCPRVLDPNELKNKIRDVHIIGIRSKTKLPKEILDEAQNLLVIGCFCIDTTQVDLDAAASKGIAVFHSPFSNSRSVAELVIGEIISLARQLADRNREMHGGVWNKVSRGCFEIRGKILGIVGYGHVGAQLSVLAESLGMQVFFYDVVQIMPLGSARQVDTLDELLGLADFVSLHVPECDETRHMMNADRFAAMKSGAYLINNARGSVVDIPALVNALRSGHLAGAAIDVYPAMPVSNGPFQFDEYPDLYQCPNLILTPYIGGSTEEAQNKIGREVAAALIKYVNQGSSMGAVNFPEVALRSIDERDNGTVRVLHVHQNVPGVLREINEIFAHRNVEKQYSDSHGNIGYVMTDIAQVSEEQLLTLHNIIVATRTNIRTRILY</sequence>
<evidence type="ECO:0000256" key="6">
    <source>
        <dbReference type="SAM" id="MobiDB-lite"/>
    </source>
</evidence>
<evidence type="ECO:0000313" key="10">
    <source>
        <dbReference type="Proteomes" id="UP000027586"/>
    </source>
</evidence>
<organism evidence="9 10">
    <name type="scientific">Lichtheimia corymbifera JMRC:FSU:9682</name>
    <dbReference type="NCBI Taxonomy" id="1263082"/>
    <lineage>
        <taxon>Eukaryota</taxon>
        <taxon>Fungi</taxon>
        <taxon>Fungi incertae sedis</taxon>
        <taxon>Mucoromycota</taxon>
        <taxon>Mucoromycotina</taxon>
        <taxon>Mucoromycetes</taxon>
        <taxon>Mucorales</taxon>
        <taxon>Lichtheimiaceae</taxon>
        <taxon>Lichtheimia</taxon>
    </lineage>
</organism>
<dbReference type="InterPro" id="IPR006139">
    <property type="entry name" value="D-isomer_2_OHA_DH_cat_dom"/>
</dbReference>
<dbReference type="SUPFAM" id="SSF51735">
    <property type="entry name" value="NAD(P)-binding Rossmann-fold domains"/>
    <property type="match status" value="1"/>
</dbReference>
<evidence type="ECO:0000259" key="8">
    <source>
        <dbReference type="Pfam" id="PF02826"/>
    </source>
</evidence>
<feature type="compositionally biased region" description="Polar residues" evidence="6">
    <location>
        <begin position="120"/>
        <end position="139"/>
    </location>
</feature>
<dbReference type="InterPro" id="IPR006140">
    <property type="entry name" value="D-isomer_DH_NAD-bd"/>
</dbReference>
<dbReference type="InterPro" id="IPR036291">
    <property type="entry name" value="NAD(P)-bd_dom_sf"/>
</dbReference>
<dbReference type="VEuPathDB" id="FungiDB:LCOR_05733.1"/>
<dbReference type="CDD" id="cd04901">
    <property type="entry name" value="ACT_3PGDH"/>
    <property type="match status" value="1"/>
</dbReference>
<dbReference type="Pfam" id="PF00389">
    <property type="entry name" value="2-Hacid_dh"/>
    <property type="match status" value="1"/>
</dbReference>
<dbReference type="InterPro" id="IPR050857">
    <property type="entry name" value="D-2-hydroxyacid_DH"/>
</dbReference>
<dbReference type="Proteomes" id="UP000027586">
    <property type="component" value="Unassembled WGS sequence"/>
</dbReference>
<dbReference type="Pfam" id="PF02826">
    <property type="entry name" value="2-Hacid_dh_C"/>
    <property type="match status" value="1"/>
</dbReference>
<dbReference type="NCBIfam" id="NF008759">
    <property type="entry name" value="PRK11790.1"/>
    <property type="match status" value="1"/>
</dbReference>
<dbReference type="PANTHER" id="PTHR42789:SF1">
    <property type="entry name" value="D-ISOMER SPECIFIC 2-HYDROXYACID DEHYDROGENASE FAMILY PROTEIN (AFU_ORTHOLOGUE AFUA_6G10090)"/>
    <property type="match status" value="1"/>
</dbReference>
<evidence type="ECO:0000313" key="9">
    <source>
        <dbReference type="EMBL" id="CDH54490.1"/>
    </source>
</evidence>
<proteinExistence type="inferred from homology"/>
<keyword evidence="10" id="KW-1185">Reference proteome</keyword>
<gene>
    <name evidence="9" type="ORF">LCOR_05733.1</name>
</gene>
<dbReference type="GO" id="GO:0006564">
    <property type="term" value="P:L-serine biosynthetic process"/>
    <property type="evidence" value="ECO:0007669"/>
    <property type="project" value="UniProtKB-ARBA"/>
</dbReference>
<feature type="domain" description="D-isomer specific 2-hydroxyacid dehydrogenase NAD-binding" evidence="8">
    <location>
        <begin position="276"/>
        <end position="455"/>
    </location>
</feature>
<dbReference type="SUPFAM" id="SSF55021">
    <property type="entry name" value="ACT-like"/>
    <property type="match status" value="1"/>
</dbReference>
<name>A0A068RXP4_9FUNG</name>
<dbReference type="SUPFAM" id="SSF52283">
    <property type="entry name" value="Formate/glycerate dehydrogenase catalytic domain-like"/>
    <property type="match status" value="1"/>
</dbReference>
<reference evidence="9" key="1">
    <citation type="submission" date="2013-08" db="EMBL/GenBank/DDBJ databases">
        <title>Gene expansion shapes genome architecture in the human pathogen Lichtheimia corymbifera: an evolutionary genomics analysis in the ancient terrestrial Mucorales (Mucoromycotina).</title>
        <authorList>
            <person name="Schwartze V.U."/>
            <person name="Winter S."/>
            <person name="Shelest E."/>
            <person name="Marcet-Houben M."/>
            <person name="Horn F."/>
            <person name="Wehner S."/>
            <person name="Hoffmann K."/>
            <person name="Riege K."/>
            <person name="Sammeth M."/>
            <person name="Nowrousian M."/>
            <person name="Valiante V."/>
            <person name="Linde J."/>
            <person name="Jacobsen I.D."/>
            <person name="Marz M."/>
            <person name="Brakhage A.A."/>
            <person name="Gabaldon T."/>
            <person name="Bocker S."/>
            <person name="Voigt K."/>
        </authorList>
    </citation>
    <scope>NUCLEOTIDE SEQUENCE [LARGE SCALE GENOMIC DNA]</scope>
    <source>
        <strain evidence="9">FSU 9682</strain>
    </source>
</reference>
<comment type="pathway">
    <text evidence="5">Amino-acid biosynthesis.</text>
</comment>
<dbReference type="GO" id="GO:0004617">
    <property type="term" value="F:phosphoglycerate dehydrogenase activity"/>
    <property type="evidence" value="ECO:0007669"/>
    <property type="project" value="UniProtKB-ARBA"/>
</dbReference>
<dbReference type="InterPro" id="IPR045865">
    <property type="entry name" value="ACT-like_dom_sf"/>
</dbReference>
<evidence type="ECO:0000256" key="5">
    <source>
        <dbReference type="ARBA" id="ARBA00029440"/>
    </source>
</evidence>
<keyword evidence="4" id="KW-0520">NAD</keyword>
<dbReference type="EMBL" id="CBTN010000023">
    <property type="protein sequence ID" value="CDH54490.1"/>
    <property type="molecule type" value="Genomic_DNA"/>
</dbReference>
<dbReference type="OrthoDB" id="1621027at2759"/>
<dbReference type="Gene3D" id="3.40.50.720">
    <property type="entry name" value="NAD(P)-binding Rossmann-like Domain"/>
    <property type="match status" value="2"/>
</dbReference>
<dbReference type="PROSITE" id="PS00065">
    <property type="entry name" value="D_2_HYDROXYACID_DH_1"/>
    <property type="match status" value="1"/>
</dbReference>
<dbReference type="InterPro" id="IPR029753">
    <property type="entry name" value="D-isomer_DH_CS"/>
</dbReference>
<dbReference type="FunFam" id="3.40.50.720:FF:000041">
    <property type="entry name" value="D-3-phosphoglycerate dehydrogenase"/>
    <property type="match status" value="1"/>
</dbReference>
<evidence type="ECO:0000256" key="2">
    <source>
        <dbReference type="ARBA" id="ARBA00022605"/>
    </source>
</evidence>
<dbReference type="GO" id="GO:0051287">
    <property type="term" value="F:NAD binding"/>
    <property type="evidence" value="ECO:0007669"/>
    <property type="project" value="InterPro"/>
</dbReference>
<dbReference type="PROSITE" id="PS00670">
    <property type="entry name" value="D_2_HYDROXYACID_DH_2"/>
    <property type="match status" value="1"/>
</dbReference>